<gene>
    <name evidence="1" type="ORF">IAD16_08750</name>
</gene>
<evidence type="ECO:0000313" key="2">
    <source>
        <dbReference type="Proteomes" id="UP000824091"/>
    </source>
</evidence>
<proteinExistence type="predicted"/>
<evidence type="ECO:0000313" key="1">
    <source>
        <dbReference type="EMBL" id="HIU28453.1"/>
    </source>
</evidence>
<dbReference type="EMBL" id="DVMO01000135">
    <property type="protein sequence ID" value="HIU28453.1"/>
    <property type="molecule type" value="Genomic_DNA"/>
</dbReference>
<accession>A0A9D1I564</accession>
<dbReference type="Proteomes" id="UP000824091">
    <property type="component" value="Unassembled WGS sequence"/>
</dbReference>
<reference evidence="1" key="1">
    <citation type="submission" date="2020-10" db="EMBL/GenBank/DDBJ databases">
        <authorList>
            <person name="Gilroy R."/>
        </authorList>
    </citation>
    <scope>NUCLEOTIDE SEQUENCE</scope>
    <source>
        <strain evidence="1">11300</strain>
    </source>
</reference>
<name>A0A9D1I564_9FIRM</name>
<reference evidence="1" key="2">
    <citation type="journal article" date="2021" name="PeerJ">
        <title>Extensive microbial diversity within the chicken gut microbiome revealed by metagenomics and culture.</title>
        <authorList>
            <person name="Gilroy R."/>
            <person name="Ravi A."/>
            <person name="Getino M."/>
            <person name="Pursley I."/>
            <person name="Horton D.L."/>
            <person name="Alikhan N.F."/>
            <person name="Baker D."/>
            <person name="Gharbi K."/>
            <person name="Hall N."/>
            <person name="Watson M."/>
            <person name="Adriaenssens E.M."/>
            <person name="Foster-Nyarko E."/>
            <person name="Jarju S."/>
            <person name="Secka A."/>
            <person name="Antonio M."/>
            <person name="Oren A."/>
            <person name="Chaudhuri R.R."/>
            <person name="La Ragione R."/>
            <person name="Hildebrand F."/>
            <person name="Pallen M.J."/>
        </authorList>
    </citation>
    <scope>NUCLEOTIDE SEQUENCE</scope>
    <source>
        <strain evidence="1">11300</strain>
    </source>
</reference>
<sequence length="133" mass="15256">MNKQYLMYALSQLMKKKEPEGPFTTDETASRWHKETDVEILKKFCPEGYEMAKKHGHFLVGKAMDGSYIGIPGRFLLKEQPAGGRTGFTLWQPLRGGEEMYGDLDTISEEEASLVYGYWIARVDERTLRLSEV</sequence>
<comment type="caution">
    <text evidence="1">The sequence shown here is derived from an EMBL/GenBank/DDBJ whole genome shotgun (WGS) entry which is preliminary data.</text>
</comment>
<dbReference type="AlphaFoldDB" id="A0A9D1I564"/>
<organism evidence="1 2">
    <name type="scientific">Candidatus Fimisoma avicola</name>
    <dbReference type="NCBI Taxonomy" id="2840826"/>
    <lineage>
        <taxon>Bacteria</taxon>
        <taxon>Bacillati</taxon>
        <taxon>Bacillota</taxon>
        <taxon>Clostridia</taxon>
        <taxon>Eubacteriales</taxon>
        <taxon>Candidatus Fimisoma</taxon>
    </lineage>
</organism>
<protein>
    <submittedName>
        <fullName evidence="1">Uncharacterized protein</fullName>
    </submittedName>
</protein>